<keyword evidence="1 4" id="KW-0808">Transferase</keyword>
<dbReference type="Proteomes" id="UP000297982">
    <property type="component" value="Unassembled WGS sequence"/>
</dbReference>
<dbReference type="AlphaFoldDB" id="A0A4Z0H305"/>
<evidence type="ECO:0000256" key="1">
    <source>
        <dbReference type="ARBA" id="ARBA00022679"/>
    </source>
</evidence>
<dbReference type="Pfam" id="PF00583">
    <property type="entry name" value="Acetyltransf_1"/>
    <property type="match status" value="1"/>
</dbReference>
<accession>A0A4Z0H305</accession>
<evidence type="ECO:0000256" key="2">
    <source>
        <dbReference type="ARBA" id="ARBA00023315"/>
    </source>
</evidence>
<evidence type="ECO:0000259" key="3">
    <source>
        <dbReference type="PROSITE" id="PS51186"/>
    </source>
</evidence>
<dbReference type="STRING" id="192814.GCA_900166575_00680"/>
<organism evidence="4 5">
    <name type="scientific">Halobacillus salinus</name>
    <dbReference type="NCBI Taxonomy" id="192814"/>
    <lineage>
        <taxon>Bacteria</taxon>
        <taxon>Bacillati</taxon>
        <taxon>Bacillota</taxon>
        <taxon>Bacilli</taxon>
        <taxon>Bacillales</taxon>
        <taxon>Bacillaceae</taxon>
        <taxon>Halobacillus</taxon>
    </lineage>
</organism>
<dbReference type="InterPro" id="IPR050680">
    <property type="entry name" value="YpeA/RimI_acetyltransf"/>
</dbReference>
<dbReference type="CDD" id="cd04301">
    <property type="entry name" value="NAT_SF"/>
    <property type="match status" value="1"/>
</dbReference>
<dbReference type="PROSITE" id="PS51186">
    <property type="entry name" value="GNAT"/>
    <property type="match status" value="1"/>
</dbReference>
<protein>
    <submittedName>
        <fullName evidence="4">GNAT family N-acetyltransferase</fullName>
    </submittedName>
</protein>
<name>A0A4Z0H305_9BACI</name>
<proteinExistence type="predicted"/>
<reference evidence="4 5" key="1">
    <citation type="journal article" date="2003" name="Int. J. Syst. Evol. Microbiol.">
        <title>Halobacillus salinus sp. nov., isolated from a salt lake on the coast of the East Sea in Korea.</title>
        <authorList>
            <person name="Yoon J.H."/>
            <person name="Kang K.H."/>
            <person name="Park Y.H."/>
        </authorList>
    </citation>
    <scope>NUCLEOTIDE SEQUENCE [LARGE SCALE GENOMIC DNA]</scope>
    <source>
        <strain evidence="4 5">HSL-3</strain>
    </source>
</reference>
<feature type="domain" description="N-acetyltransferase" evidence="3">
    <location>
        <begin position="1"/>
        <end position="152"/>
    </location>
</feature>
<evidence type="ECO:0000313" key="4">
    <source>
        <dbReference type="EMBL" id="TGB03786.1"/>
    </source>
</evidence>
<dbReference type="PANTHER" id="PTHR43420">
    <property type="entry name" value="ACETYLTRANSFERASE"/>
    <property type="match status" value="1"/>
</dbReference>
<sequence>MHIKTMIDCSIQDALTAMNEGFQDYSVDIQMTTETFIETMASKKLSPEYSFVAFDGEKPVGIVLNSIYMVDGKKTSYNGGTAVHPNYRGKGVGRQLVQKSVDLFEEKEVEVSVLEAISDNDGAIRLYESYGYKVDDNLSTMRMMFPAGSEAPYTVELISLNDWKALDVTEEPVPWQNKISFVDNPEIYAIKDAAKTRGYLVLSQQPNQILTVFQLQAVDDEATYEQLLSSVERHFEGYKVVFFNVPHRHPVYETYRSREAQKVIEQVWMSRVFE</sequence>
<gene>
    <name evidence="4" type="ORF">E4663_01910</name>
</gene>
<comment type="caution">
    <text evidence="4">The sequence shown here is derived from an EMBL/GenBank/DDBJ whole genome shotgun (WGS) entry which is preliminary data.</text>
</comment>
<dbReference type="RefSeq" id="WP_135326496.1">
    <property type="nucleotide sequence ID" value="NZ_SRJC01000001.1"/>
</dbReference>
<evidence type="ECO:0000313" key="5">
    <source>
        <dbReference type="Proteomes" id="UP000297982"/>
    </source>
</evidence>
<dbReference type="EMBL" id="SRJC01000001">
    <property type="protein sequence ID" value="TGB03786.1"/>
    <property type="molecule type" value="Genomic_DNA"/>
</dbReference>
<keyword evidence="2" id="KW-0012">Acyltransferase</keyword>
<dbReference type="GO" id="GO:0016747">
    <property type="term" value="F:acyltransferase activity, transferring groups other than amino-acyl groups"/>
    <property type="evidence" value="ECO:0007669"/>
    <property type="project" value="InterPro"/>
</dbReference>
<dbReference type="Gene3D" id="3.40.630.30">
    <property type="match status" value="1"/>
</dbReference>
<dbReference type="InterPro" id="IPR016181">
    <property type="entry name" value="Acyl_CoA_acyltransferase"/>
</dbReference>
<keyword evidence="5" id="KW-1185">Reference proteome</keyword>
<dbReference type="SUPFAM" id="SSF55729">
    <property type="entry name" value="Acyl-CoA N-acyltransferases (Nat)"/>
    <property type="match status" value="1"/>
</dbReference>
<dbReference type="InterPro" id="IPR000182">
    <property type="entry name" value="GNAT_dom"/>
</dbReference>